<evidence type="ECO:0000256" key="2">
    <source>
        <dbReference type="ARBA" id="ARBA00022729"/>
    </source>
</evidence>
<feature type="compositionally biased region" description="Gly residues" evidence="8">
    <location>
        <begin position="122"/>
        <end position="134"/>
    </location>
</feature>
<name>A0AAU8PIW2_TREPG</name>
<proteinExistence type="predicted"/>
<evidence type="ECO:0000313" key="11">
    <source>
        <dbReference type="EMBL" id="AEZ60110.1"/>
    </source>
</evidence>
<dbReference type="SMART" id="SM00228">
    <property type="entry name" value="PDZ"/>
    <property type="match status" value="2"/>
</dbReference>
<feature type="chain" id="PRO_5043695057" evidence="9">
    <location>
        <begin position="39"/>
        <end position="524"/>
    </location>
</feature>
<evidence type="ECO:0000256" key="4">
    <source>
        <dbReference type="ARBA" id="ARBA00022801"/>
    </source>
</evidence>
<dbReference type="Gene3D" id="2.30.42.60">
    <property type="match status" value="1"/>
</dbReference>
<evidence type="ECO:0000256" key="3">
    <source>
        <dbReference type="ARBA" id="ARBA00022737"/>
    </source>
</evidence>
<evidence type="ECO:0000256" key="6">
    <source>
        <dbReference type="PIRSR" id="PIRSR611782-1"/>
    </source>
</evidence>
<evidence type="ECO:0000256" key="1">
    <source>
        <dbReference type="ARBA" id="ARBA00022670"/>
    </source>
</evidence>
<dbReference type="PANTHER" id="PTHR43343:SF3">
    <property type="entry name" value="PROTEASE DO-LIKE 8, CHLOROPLASTIC"/>
    <property type="match status" value="1"/>
</dbReference>
<evidence type="ECO:0000256" key="5">
    <source>
        <dbReference type="ARBA" id="ARBA00022825"/>
    </source>
</evidence>
<organism evidence="11 12">
    <name type="scientific">Treponema pallidum subsp. pertenue (strain Gauthier)</name>
    <dbReference type="NCBI Taxonomy" id="491080"/>
    <lineage>
        <taxon>Bacteria</taxon>
        <taxon>Pseudomonadati</taxon>
        <taxon>Spirochaetota</taxon>
        <taxon>Spirochaetia</taxon>
        <taxon>Spirochaetales</taxon>
        <taxon>Treponemataceae</taxon>
        <taxon>Treponema</taxon>
    </lineage>
</organism>
<dbReference type="RefSeq" id="WP_014342606.1">
    <property type="nucleotide sequence ID" value="NC_016843.1"/>
</dbReference>
<feature type="signal peptide" evidence="9">
    <location>
        <begin position="1"/>
        <end position="38"/>
    </location>
</feature>
<dbReference type="Proteomes" id="UP000008192">
    <property type="component" value="Chromosome"/>
</dbReference>
<dbReference type="KEGG" id="tpg:TPEGAU_0841"/>
<dbReference type="InterPro" id="IPR051201">
    <property type="entry name" value="Chloro_Bact_Ser_Proteases"/>
</dbReference>
<dbReference type="NCBIfam" id="TIGR02037">
    <property type="entry name" value="degP_htrA_DO"/>
    <property type="match status" value="1"/>
</dbReference>
<evidence type="ECO:0000256" key="9">
    <source>
        <dbReference type="SAM" id="SignalP"/>
    </source>
</evidence>
<dbReference type="AlphaFoldDB" id="A0AAU8PIW2"/>
<dbReference type="InterPro" id="IPR011782">
    <property type="entry name" value="Pept_S1C_Do"/>
</dbReference>
<dbReference type="InterPro" id="IPR001478">
    <property type="entry name" value="PDZ"/>
</dbReference>
<feature type="binding site" evidence="7">
    <location>
        <begin position="272"/>
        <end position="274"/>
    </location>
    <ligand>
        <name>substrate</name>
    </ligand>
</feature>
<keyword evidence="4" id="KW-0378">Hydrolase</keyword>
<dbReference type="PROSITE" id="PS50106">
    <property type="entry name" value="PDZ"/>
    <property type="match status" value="1"/>
</dbReference>
<dbReference type="InterPro" id="IPR009003">
    <property type="entry name" value="Peptidase_S1_PA"/>
</dbReference>
<feature type="binding site" evidence="7">
    <location>
        <position position="198"/>
    </location>
    <ligand>
        <name>substrate</name>
    </ligand>
</feature>
<dbReference type="Pfam" id="PF13180">
    <property type="entry name" value="PDZ_2"/>
    <property type="match status" value="2"/>
</dbReference>
<dbReference type="EMBL" id="CP002376">
    <property type="protein sequence ID" value="AEZ60110.1"/>
    <property type="molecule type" value="Genomic_DNA"/>
</dbReference>
<feature type="region of interest" description="Disordered" evidence="8">
    <location>
        <begin position="121"/>
        <end position="141"/>
    </location>
</feature>
<evidence type="ECO:0000256" key="8">
    <source>
        <dbReference type="SAM" id="MobiDB-lite"/>
    </source>
</evidence>
<sequence>MNILFTSFVCGVHAVCRSFFTAAALLVFICCSGHPSSARVPSADTTARRVAGDSGNAGGRTLLPVGVSRESVQLLERLQNANRQVTAEVLPSVVTLDVVETRKVRVRDPFGGFPWFFFRGPEGPGAGPGGGSGNKGEAEEREYKTEGLGSGVIVKKTGKTHYVLTNYHVAGKANEIEIKLHDGRIVKGKLVGGDQRKDIALVSFEDADPNIRVAVLGDSDAVRVGDIVFAVGSPLGYTSTVTQGIISALGRFGGPGNNINDFIQTDAAINQGNSGGPMVNIYGEVIGINAWIASSSGGSQGIGFSIPINNVKSDIESFIQYGQVKYGWLGVQLVATDADTVASLGIAKGTKGVLAAEIFLGSPAHKGGLKPGDYCVKLNGKEVKDVNQFVRDVGALRIGQTAVFDLIRGGVPMTLSVRITERDEKIVNDYSKLWPGFIPLPLTEAVRKRLDLKASVRGVLVSNAQSKSPAALMGLKSADIVVAVNDQRVSSVREFYAVLARQTREVWFDVLRDGQTLSTVRFRF</sequence>
<reference evidence="12" key="1">
    <citation type="journal article" date="2012" name="PLoS Negl. Trop. Dis.">
        <title>Whole genome sequences of three Treponema pallidum ssp. pertenue strains: yaws and syphilis treponemes differ in less than 0.2% of the genome sequence.</title>
        <authorList>
            <person name="Cejkova D."/>
            <person name="Zobanikova M."/>
            <person name="Chen L."/>
            <person name="Pospisilova P."/>
            <person name="Strouhal M."/>
            <person name="Qin X."/>
            <person name="Mikalova L."/>
            <person name="Norris S.J."/>
            <person name="Muzny D.M."/>
            <person name="Gibbs R.A."/>
            <person name="Fulton L.L."/>
            <person name="Sodergren E."/>
            <person name="Weinstock G.M."/>
            <person name="Smajs D."/>
        </authorList>
    </citation>
    <scope>NUCLEOTIDE SEQUENCE [LARGE SCALE GENOMIC DNA]</scope>
    <source>
        <strain evidence="12">Gauthier</strain>
    </source>
</reference>
<dbReference type="PANTHER" id="PTHR43343">
    <property type="entry name" value="PEPTIDASE S12"/>
    <property type="match status" value="1"/>
</dbReference>
<keyword evidence="1" id="KW-0645">Protease</keyword>
<dbReference type="SUPFAM" id="SSF50494">
    <property type="entry name" value="Trypsin-like serine proteases"/>
    <property type="match status" value="1"/>
</dbReference>
<accession>A0AAU8PIW2</accession>
<evidence type="ECO:0000256" key="7">
    <source>
        <dbReference type="PIRSR" id="PIRSR611782-2"/>
    </source>
</evidence>
<dbReference type="Gene3D" id="2.30.42.10">
    <property type="match status" value="1"/>
</dbReference>
<dbReference type="InterPro" id="IPR036034">
    <property type="entry name" value="PDZ_sf"/>
</dbReference>
<dbReference type="PRINTS" id="PR00834">
    <property type="entry name" value="PROTEASES2C"/>
</dbReference>
<dbReference type="Pfam" id="PF13365">
    <property type="entry name" value="Trypsin_2"/>
    <property type="match status" value="1"/>
</dbReference>
<feature type="binding site" evidence="7">
    <location>
        <position position="168"/>
    </location>
    <ligand>
        <name>substrate</name>
    </ligand>
</feature>
<keyword evidence="5" id="KW-0720">Serine protease</keyword>
<dbReference type="GO" id="GO:0004252">
    <property type="term" value="F:serine-type endopeptidase activity"/>
    <property type="evidence" value="ECO:0007669"/>
    <property type="project" value="InterPro"/>
</dbReference>
<gene>
    <name evidence="11" type="primary">htrA2</name>
    <name evidence="11" type="ordered locus">TPEGAU_0841</name>
</gene>
<evidence type="ECO:0000313" key="12">
    <source>
        <dbReference type="Proteomes" id="UP000008192"/>
    </source>
</evidence>
<feature type="active site" description="Charge relay system" evidence="6">
    <location>
        <position position="198"/>
    </location>
</feature>
<dbReference type="SUPFAM" id="SSF50156">
    <property type="entry name" value="PDZ domain-like"/>
    <property type="match status" value="2"/>
</dbReference>
<dbReference type="InterPro" id="IPR001940">
    <property type="entry name" value="Peptidase_S1C"/>
</dbReference>
<protein>
    <submittedName>
        <fullName evidence="11">S1 family peptidase Do</fullName>
    </submittedName>
</protein>
<dbReference type="Gene3D" id="2.40.10.120">
    <property type="match status" value="1"/>
</dbReference>
<feature type="active site" description="Charge relay system" evidence="6">
    <location>
        <position position="274"/>
    </location>
</feature>
<keyword evidence="3" id="KW-0677">Repeat</keyword>
<dbReference type="GO" id="GO:0006508">
    <property type="term" value="P:proteolysis"/>
    <property type="evidence" value="ECO:0007669"/>
    <property type="project" value="UniProtKB-KW"/>
</dbReference>
<feature type="domain" description="PDZ" evidence="10">
    <location>
        <begin position="318"/>
        <end position="388"/>
    </location>
</feature>
<keyword evidence="2 9" id="KW-0732">Signal</keyword>
<feature type="active site" description="Charge relay system" evidence="6">
    <location>
        <position position="168"/>
    </location>
</feature>
<evidence type="ECO:0000259" key="10">
    <source>
        <dbReference type="PROSITE" id="PS50106"/>
    </source>
</evidence>